<dbReference type="Gene3D" id="3.10.110.10">
    <property type="entry name" value="Ubiquitin Conjugating Enzyme"/>
    <property type="match status" value="1"/>
</dbReference>
<organism evidence="9 10">
    <name type="scientific">Phyllosticta capitalensis</name>
    <dbReference type="NCBI Taxonomy" id="121624"/>
    <lineage>
        <taxon>Eukaryota</taxon>
        <taxon>Fungi</taxon>
        <taxon>Dikarya</taxon>
        <taxon>Ascomycota</taxon>
        <taxon>Pezizomycotina</taxon>
        <taxon>Dothideomycetes</taxon>
        <taxon>Dothideomycetes incertae sedis</taxon>
        <taxon>Botryosphaeriales</taxon>
        <taxon>Phyllostictaceae</taxon>
        <taxon>Phyllosticta</taxon>
    </lineage>
</organism>
<accession>A0ABR1YGA8</accession>
<evidence type="ECO:0000313" key="10">
    <source>
        <dbReference type="Proteomes" id="UP001492380"/>
    </source>
</evidence>
<evidence type="ECO:0000256" key="4">
    <source>
        <dbReference type="ARBA" id="ARBA00022491"/>
    </source>
</evidence>
<dbReference type="InterPro" id="IPR006575">
    <property type="entry name" value="RWD_dom"/>
</dbReference>
<keyword evidence="10" id="KW-1185">Reference proteome</keyword>
<dbReference type="SUPFAM" id="SSF54495">
    <property type="entry name" value="UBC-like"/>
    <property type="match status" value="1"/>
</dbReference>
<name>A0ABR1YGA8_9PEZI</name>
<dbReference type="InterPro" id="IPR020568">
    <property type="entry name" value="Ribosomal_Su5_D2-typ_SF"/>
</dbReference>
<evidence type="ECO:0000256" key="6">
    <source>
        <dbReference type="ARBA" id="ARBA00023016"/>
    </source>
</evidence>
<feature type="domain" description="RWD" evidence="8">
    <location>
        <begin position="7"/>
        <end position="111"/>
    </location>
</feature>
<comment type="caution">
    <text evidence="9">The sequence shown here is derived from an EMBL/GenBank/DDBJ whole genome shotgun (WGS) entry which is preliminary data.</text>
</comment>
<evidence type="ECO:0000256" key="2">
    <source>
        <dbReference type="ARBA" id="ARBA00007665"/>
    </source>
</evidence>
<dbReference type="InterPro" id="IPR016135">
    <property type="entry name" value="UBQ-conjugating_enzyme/RWD"/>
</dbReference>
<dbReference type="PROSITE" id="PS50908">
    <property type="entry name" value="RWD"/>
    <property type="match status" value="1"/>
</dbReference>
<feature type="region of interest" description="Disordered" evidence="7">
    <location>
        <begin position="111"/>
        <end position="146"/>
    </location>
</feature>
<dbReference type="InterPro" id="IPR023582">
    <property type="entry name" value="Impact"/>
</dbReference>
<dbReference type="SMART" id="SM00591">
    <property type="entry name" value="RWD"/>
    <property type="match status" value="1"/>
</dbReference>
<evidence type="ECO:0000256" key="5">
    <source>
        <dbReference type="ARBA" id="ARBA00022845"/>
    </source>
</evidence>
<dbReference type="PANTHER" id="PTHR16301:SF25">
    <property type="entry name" value="PROTEIN IMPACT"/>
    <property type="match status" value="1"/>
</dbReference>
<dbReference type="Pfam" id="PF01205">
    <property type="entry name" value="Impact_N"/>
    <property type="match status" value="1"/>
</dbReference>
<keyword evidence="6" id="KW-0346">Stress response</keyword>
<keyword evidence="9" id="KW-0687">Ribonucleoprotein</keyword>
<keyword evidence="4" id="KW-0678">Repressor</keyword>
<dbReference type="InterPro" id="IPR001498">
    <property type="entry name" value="Impact_N"/>
</dbReference>
<dbReference type="CDD" id="cd23822">
    <property type="entry name" value="RWD_ScYIH1-like"/>
    <property type="match status" value="1"/>
</dbReference>
<dbReference type="Gene3D" id="3.30.230.30">
    <property type="entry name" value="Impact, N-terminal domain"/>
    <property type="match status" value="1"/>
</dbReference>
<evidence type="ECO:0000256" key="3">
    <source>
        <dbReference type="ARBA" id="ARBA00022490"/>
    </source>
</evidence>
<evidence type="ECO:0000256" key="1">
    <source>
        <dbReference type="ARBA" id="ARBA00004496"/>
    </source>
</evidence>
<dbReference type="InterPro" id="IPR020569">
    <property type="entry name" value="UPF0029_Impact_CS"/>
</dbReference>
<keyword evidence="3" id="KW-0963">Cytoplasm</keyword>
<evidence type="ECO:0000256" key="7">
    <source>
        <dbReference type="SAM" id="MobiDB-lite"/>
    </source>
</evidence>
<dbReference type="InterPro" id="IPR036956">
    <property type="entry name" value="Impact_N_sf"/>
</dbReference>
<evidence type="ECO:0000313" key="9">
    <source>
        <dbReference type="EMBL" id="KAK8229016.1"/>
    </source>
</evidence>
<gene>
    <name evidence="9" type="ORF">HDK90DRAFT_344105</name>
</gene>
<comment type="subcellular location">
    <subcellularLocation>
        <location evidence="1">Cytoplasm</location>
    </subcellularLocation>
</comment>
<keyword evidence="5" id="KW-0810">Translation regulation</keyword>
<dbReference type="PANTHER" id="PTHR16301">
    <property type="entry name" value="IMPACT-RELATED"/>
    <property type="match status" value="1"/>
</dbReference>
<evidence type="ECO:0000259" key="8">
    <source>
        <dbReference type="PROSITE" id="PS50908"/>
    </source>
</evidence>
<dbReference type="Proteomes" id="UP001492380">
    <property type="component" value="Unassembled WGS sequence"/>
</dbReference>
<dbReference type="GO" id="GO:0005840">
    <property type="term" value="C:ribosome"/>
    <property type="evidence" value="ECO:0007669"/>
    <property type="project" value="UniProtKB-KW"/>
</dbReference>
<dbReference type="PROSITE" id="PS00910">
    <property type="entry name" value="UPF0029"/>
    <property type="match status" value="1"/>
</dbReference>
<dbReference type="SUPFAM" id="SSF54211">
    <property type="entry name" value="Ribosomal protein S5 domain 2-like"/>
    <property type="match status" value="1"/>
</dbReference>
<keyword evidence="9" id="KW-0689">Ribosomal protein</keyword>
<sequence>MNPALEDEIEAINSIYDEDTLVPNSDSSTSGACILRLPSLPSVALRFDFPADYPDAPPSILGTHSVGDDVPKGFGTRVVDVVRDVLAQVYRPGEPCVFDLLEEVGEVVQRERAADEAAGGAHEQTAGVNHDAPDDEDGPTSNTGSRAADIQVDQLGPEPPWVLSEPAVEKKSVFLARAARVTSPQEAKGFVQHLVATDKKAAKATHNITAWRIRGANDAVYQDCDDDGETAAGGRLLHLMQLMDIWDAMVVVTRWYGGIHLGPDRFRIINQTAREAFVLGGFVKEEKEKGNKKKGKK</sequence>
<proteinExistence type="inferred from homology"/>
<protein>
    <submittedName>
        <fullName evidence="9">Ribosomal protein S5 domain 2-type protein</fullName>
    </submittedName>
</protein>
<comment type="similarity">
    <text evidence="2">Belongs to the IMPACT family.</text>
</comment>
<reference evidence="9 10" key="1">
    <citation type="submission" date="2024-04" db="EMBL/GenBank/DDBJ databases">
        <title>Phyllosticta paracitricarpa is synonymous to the EU quarantine fungus P. citricarpa based on phylogenomic analyses.</title>
        <authorList>
            <consortium name="Lawrence Berkeley National Laboratory"/>
            <person name="Van Ingen-Buijs V.A."/>
            <person name="Van Westerhoven A.C."/>
            <person name="Haridas S."/>
            <person name="Skiadas P."/>
            <person name="Martin F."/>
            <person name="Groenewald J.Z."/>
            <person name="Crous P.W."/>
            <person name="Seidl M.F."/>
        </authorList>
    </citation>
    <scope>NUCLEOTIDE SEQUENCE [LARGE SCALE GENOMIC DNA]</scope>
    <source>
        <strain evidence="9 10">CBS 123374</strain>
    </source>
</reference>
<dbReference type="EMBL" id="JBBWRZ010000009">
    <property type="protein sequence ID" value="KAK8229016.1"/>
    <property type="molecule type" value="Genomic_DNA"/>
</dbReference>
<dbReference type="Pfam" id="PF05773">
    <property type="entry name" value="RWD"/>
    <property type="match status" value="1"/>
</dbReference>